<dbReference type="GO" id="GO:0005886">
    <property type="term" value="C:plasma membrane"/>
    <property type="evidence" value="ECO:0007669"/>
    <property type="project" value="UniProtKB-SubCell"/>
</dbReference>
<evidence type="ECO:0000256" key="1">
    <source>
        <dbReference type="ARBA" id="ARBA00004651"/>
    </source>
</evidence>
<sequence>MDVLYEIDHVWVKSNFTSVYEDFSFLSIAATCVLSFTFLAGIVGNGLVIWAVYRQKSLQTPTNALLVNLAVSDLLRCFIDCPLLIIIDVLGYNGFDLGIVLCHAQVFTFSLSSCVQLFTMASISAERYQAIAHPFKTSKRKRRVKISIPLTWALATLISITSVTLVKSTPVYVKCRGFSINLTYYDAFGLYILVPVWFVSLSLITRFYLRIFFLVRTHAKKIFDNGTPPSLADKTKEPVLKTFQVTANINCKDVNIPTELNQTHEEKQSGNSASLHTEGPAAEFKATLTNLEDPTPTCQALPVSVDCSVIDMEDPETPCCDSDTALSEVGDPTANCPPECPVVKISEPEGSTVEKTTDCPSALPAEGRTAECLASLPLGEVAATDCLPTLPVVENPVGEIAGAVCMMPSSNRERAKKKTEGKLAKRSGYIILTFLAFWIPLILSVLINFFIYNNKSTIVEVEIFAMAVTCMTAATDPITYAVVNPQFRSEFKQLHAKFILSLCSRS</sequence>
<gene>
    <name evidence="11" type="primary">Nmur1</name>
    <name evidence="11" type="ORF">AOXY_G11650</name>
</gene>
<name>A0AAD8DC77_ACIOX</name>
<feature type="transmembrane region" description="Helical" evidence="9">
    <location>
        <begin position="428"/>
        <end position="451"/>
    </location>
</feature>
<evidence type="ECO:0000256" key="4">
    <source>
        <dbReference type="ARBA" id="ARBA00022989"/>
    </source>
</evidence>
<keyword evidence="2" id="KW-1003">Cell membrane</keyword>
<dbReference type="SUPFAM" id="SSF81321">
    <property type="entry name" value="Family A G protein-coupled receptor-like"/>
    <property type="match status" value="1"/>
</dbReference>
<evidence type="ECO:0000313" key="11">
    <source>
        <dbReference type="EMBL" id="KAK1167009.1"/>
    </source>
</evidence>
<evidence type="ECO:0000256" key="8">
    <source>
        <dbReference type="ARBA" id="ARBA00023224"/>
    </source>
</evidence>
<evidence type="ECO:0000256" key="3">
    <source>
        <dbReference type="ARBA" id="ARBA00022692"/>
    </source>
</evidence>
<keyword evidence="8" id="KW-0807">Transducer</keyword>
<proteinExistence type="predicted"/>
<organism evidence="11 12">
    <name type="scientific">Acipenser oxyrinchus oxyrinchus</name>
    <dbReference type="NCBI Taxonomy" id="40147"/>
    <lineage>
        <taxon>Eukaryota</taxon>
        <taxon>Metazoa</taxon>
        <taxon>Chordata</taxon>
        <taxon>Craniata</taxon>
        <taxon>Vertebrata</taxon>
        <taxon>Euteleostomi</taxon>
        <taxon>Actinopterygii</taxon>
        <taxon>Chondrostei</taxon>
        <taxon>Acipenseriformes</taxon>
        <taxon>Acipenseridae</taxon>
        <taxon>Acipenser</taxon>
    </lineage>
</organism>
<feature type="transmembrane region" description="Helical" evidence="9">
    <location>
        <begin position="188"/>
        <end position="209"/>
    </location>
</feature>
<keyword evidence="12" id="KW-1185">Reference proteome</keyword>
<reference evidence="11" key="1">
    <citation type="submission" date="2022-02" db="EMBL/GenBank/DDBJ databases">
        <title>Atlantic sturgeon de novo genome assembly.</title>
        <authorList>
            <person name="Stock M."/>
            <person name="Klopp C."/>
            <person name="Guiguen Y."/>
            <person name="Cabau C."/>
            <person name="Parinello H."/>
            <person name="Santidrian Yebra-Pimentel E."/>
            <person name="Kuhl H."/>
            <person name="Dirks R.P."/>
            <person name="Guessner J."/>
            <person name="Wuertz S."/>
            <person name="Du K."/>
            <person name="Schartl M."/>
        </authorList>
    </citation>
    <scope>NUCLEOTIDE SEQUENCE</scope>
    <source>
        <strain evidence="11">STURGEONOMICS-FGT-2020</strain>
        <tissue evidence="11">Whole blood</tissue>
    </source>
</reference>
<keyword evidence="7 11" id="KW-0675">Receptor</keyword>
<dbReference type="Proteomes" id="UP001230051">
    <property type="component" value="Unassembled WGS sequence"/>
</dbReference>
<evidence type="ECO:0000256" key="9">
    <source>
        <dbReference type="SAM" id="Phobius"/>
    </source>
</evidence>
<dbReference type="SMART" id="SM01381">
    <property type="entry name" value="7TM_GPCR_Srsx"/>
    <property type="match status" value="1"/>
</dbReference>
<feature type="transmembrane region" description="Helical" evidence="9">
    <location>
        <begin position="146"/>
        <end position="168"/>
    </location>
</feature>
<dbReference type="AlphaFoldDB" id="A0AAD8DC77"/>
<evidence type="ECO:0000256" key="5">
    <source>
        <dbReference type="ARBA" id="ARBA00023040"/>
    </source>
</evidence>
<dbReference type="PANTHER" id="PTHR24248">
    <property type="entry name" value="ADRENERGIC RECEPTOR-RELATED G-PROTEIN COUPLED RECEPTOR"/>
    <property type="match status" value="1"/>
</dbReference>
<protein>
    <submittedName>
        <fullName evidence="11">D(2)-like dopamine receptor</fullName>
    </submittedName>
</protein>
<feature type="transmembrane region" description="Helical" evidence="9">
    <location>
        <begin position="23"/>
        <end position="53"/>
    </location>
</feature>
<keyword evidence="4 9" id="KW-1133">Transmembrane helix</keyword>
<evidence type="ECO:0000256" key="6">
    <source>
        <dbReference type="ARBA" id="ARBA00023136"/>
    </source>
</evidence>
<evidence type="ECO:0000256" key="2">
    <source>
        <dbReference type="ARBA" id="ARBA00022475"/>
    </source>
</evidence>
<feature type="transmembrane region" description="Helical" evidence="9">
    <location>
        <begin position="107"/>
        <end position="125"/>
    </location>
</feature>
<feature type="transmembrane region" description="Helical" evidence="9">
    <location>
        <begin position="463"/>
        <end position="483"/>
    </location>
</feature>
<evidence type="ECO:0000259" key="10">
    <source>
        <dbReference type="PROSITE" id="PS50262"/>
    </source>
</evidence>
<dbReference type="InterPro" id="IPR017452">
    <property type="entry name" value="GPCR_Rhodpsn_7TM"/>
</dbReference>
<dbReference type="EMBL" id="JAGXEW010000010">
    <property type="protein sequence ID" value="KAK1167009.1"/>
    <property type="molecule type" value="Genomic_DNA"/>
</dbReference>
<dbReference type="Gene3D" id="1.20.1070.10">
    <property type="entry name" value="Rhodopsin 7-helix transmembrane proteins"/>
    <property type="match status" value="2"/>
</dbReference>
<dbReference type="PROSITE" id="PS50262">
    <property type="entry name" value="G_PROTEIN_RECEP_F1_2"/>
    <property type="match status" value="1"/>
</dbReference>
<evidence type="ECO:0000313" key="12">
    <source>
        <dbReference type="Proteomes" id="UP001230051"/>
    </source>
</evidence>
<dbReference type="InterPro" id="IPR000276">
    <property type="entry name" value="GPCR_Rhodpsn"/>
</dbReference>
<evidence type="ECO:0000256" key="7">
    <source>
        <dbReference type="ARBA" id="ARBA00023170"/>
    </source>
</evidence>
<keyword evidence="6 9" id="KW-0472">Membrane</keyword>
<comment type="caution">
    <text evidence="11">The sequence shown here is derived from an EMBL/GenBank/DDBJ whole genome shotgun (WGS) entry which is preliminary data.</text>
</comment>
<dbReference type="GO" id="GO:0071875">
    <property type="term" value="P:adrenergic receptor signaling pathway"/>
    <property type="evidence" value="ECO:0007669"/>
    <property type="project" value="UniProtKB-ARBA"/>
</dbReference>
<dbReference type="Pfam" id="PF00001">
    <property type="entry name" value="7tm_1"/>
    <property type="match status" value="1"/>
</dbReference>
<dbReference type="PRINTS" id="PR00237">
    <property type="entry name" value="GPCRRHODOPSN"/>
</dbReference>
<dbReference type="CDD" id="cd00637">
    <property type="entry name" value="7tm_classA_rhodopsin-like"/>
    <property type="match status" value="1"/>
</dbReference>
<feature type="domain" description="G-protein coupled receptors family 1 profile" evidence="10">
    <location>
        <begin position="44"/>
        <end position="480"/>
    </location>
</feature>
<accession>A0AAD8DC77</accession>
<comment type="subcellular location">
    <subcellularLocation>
        <location evidence="1">Cell membrane</location>
        <topology evidence="1">Multi-pass membrane protein</topology>
    </subcellularLocation>
</comment>
<feature type="transmembrane region" description="Helical" evidence="9">
    <location>
        <begin position="65"/>
        <end position="87"/>
    </location>
</feature>
<dbReference type="GO" id="GO:0004930">
    <property type="term" value="F:G protein-coupled receptor activity"/>
    <property type="evidence" value="ECO:0007669"/>
    <property type="project" value="UniProtKB-KW"/>
</dbReference>
<keyword evidence="3 9" id="KW-0812">Transmembrane</keyword>
<keyword evidence="5" id="KW-0297">G-protein coupled receptor</keyword>